<keyword evidence="6" id="KW-1185">Reference proteome</keyword>
<comment type="caution">
    <text evidence="5">The sequence shown here is derived from an EMBL/GenBank/DDBJ whole genome shotgun (WGS) entry which is preliminary data.</text>
</comment>
<dbReference type="InterPro" id="IPR002347">
    <property type="entry name" value="SDR_fam"/>
</dbReference>
<dbReference type="NCBIfam" id="TIGR03971">
    <property type="entry name" value="SDR_subfam_1"/>
    <property type="match status" value="1"/>
</dbReference>
<dbReference type="Pfam" id="PF00106">
    <property type="entry name" value="adh_short"/>
    <property type="match status" value="1"/>
</dbReference>
<dbReference type="FunFam" id="3.40.50.720:FF:000084">
    <property type="entry name" value="Short-chain dehydrogenase reductase"/>
    <property type="match status" value="1"/>
</dbReference>
<dbReference type="EMBL" id="VMNW02000021">
    <property type="protein sequence ID" value="KAA9160472.1"/>
    <property type="molecule type" value="Genomic_DNA"/>
</dbReference>
<dbReference type="AlphaFoldDB" id="A0A5N0V7I6"/>
<evidence type="ECO:0000256" key="4">
    <source>
        <dbReference type="RuleBase" id="RU000363"/>
    </source>
</evidence>
<dbReference type="GO" id="GO:0016491">
    <property type="term" value="F:oxidoreductase activity"/>
    <property type="evidence" value="ECO:0007669"/>
    <property type="project" value="UniProtKB-KW"/>
</dbReference>
<proteinExistence type="inferred from homology"/>
<gene>
    <name evidence="5" type="ORF">FPZ12_016680</name>
</gene>
<reference evidence="5" key="1">
    <citation type="submission" date="2019-09" db="EMBL/GenBank/DDBJ databases">
        <authorList>
            <person name="Teo W.F.A."/>
            <person name="Duangmal K."/>
        </authorList>
    </citation>
    <scope>NUCLEOTIDE SEQUENCE [LARGE SCALE GENOMIC DNA]</scope>
    <source>
        <strain evidence="5">K81G1</strain>
    </source>
</reference>
<name>A0A5N0V7I6_9PSEU</name>
<dbReference type="Gene3D" id="3.40.50.720">
    <property type="entry name" value="NAD(P)-binding Rossmann-like Domain"/>
    <property type="match status" value="1"/>
</dbReference>
<evidence type="ECO:0000313" key="5">
    <source>
        <dbReference type="EMBL" id="KAA9160472.1"/>
    </source>
</evidence>
<dbReference type="InterPro" id="IPR036291">
    <property type="entry name" value="NAD(P)-bd_dom_sf"/>
</dbReference>
<accession>A0A5N0V7I6</accession>
<dbReference type="CDD" id="cd05233">
    <property type="entry name" value="SDR_c"/>
    <property type="match status" value="1"/>
</dbReference>
<organism evidence="5 6">
    <name type="scientific">Amycolatopsis acidicola</name>
    <dbReference type="NCBI Taxonomy" id="2596893"/>
    <lineage>
        <taxon>Bacteria</taxon>
        <taxon>Bacillati</taxon>
        <taxon>Actinomycetota</taxon>
        <taxon>Actinomycetes</taxon>
        <taxon>Pseudonocardiales</taxon>
        <taxon>Pseudonocardiaceae</taxon>
        <taxon>Amycolatopsis</taxon>
    </lineage>
</organism>
<dbReference type="PANTHER" id="PTHR43180:SF66">
    <property type="entry name" value="SHORT-CHAIN DEHYDROGENASE_REDUCTASE FAMILY PROTEIN"/>
    <property type="match status" value="1"/>
</dbReference>
<evidence type="ECO:0000256" key="3">
    <source>
        <dbReference type="ARBA" id="ARBA00023027"/>
    </source>
</evidence>
<evidence type="ECO:0000256" key="1">
    <source>
        <dbReference type="ARBA" id="ARBA00006484"/>
    </source>
</evidence>
<dbReference type="OrthoDB" id="3206777at2"/>
<comment type="similarity">
    <text evidence="1 4">Belongs to the short-chain dehydrogenases/reductases (SDR) family.</text>
</comment>
<dbReference type="InterPro" id="IPR023985">
    <property type="entry name" value="SDR_subfam_1"/>
</dbReference>
<dbReference type="Proteomes" id="UP000319769">
    <property type="component" value="Unassembled WGS sequence"/>
</dbReference>
<keyword evidence="2" id="KW-0560">Oxidoreductase</keyword>
<dbReference type="RefSeq" id="WP_150980359.1">
    <property type="nucleotide sequence ID" value="NZ_VMNW02000021.1"/>
</dbReference>
<dbReference type="PRINTS" id="PR00080">
    <property type="entry name" value="SDRFAMILY"/>
</dbReference>
<dbReference type="PANTHER" id="PTHR43180">
    <property type="entry name" value="3-OXOACYL-(ACYL-CARRIER-PROTEIN) REDUCTASE (AFU_ORTHOLOGUE AFUA_6G11210)"/>
    <property type="match status" value="1"/>
</dbReference>
<sequence>MGSLEGKVAFVTGAGRGQGRSHAVELARAGADVIAIDLGADIDTIPYPLASKDDLEETGRLVRELGRRAVVKQADVRDLAAVRDAVGEGRDELGGLDIVVANAGVIGSGKVEQFDEAVYRDIVEVNMFGVWHTIAASAPAIIEGGKGGSIILTSSTQGLTGRGGDGSAASYAYASSKHAVVGLMRSAAHAYAKHGIRVNTVHPTGVATPMVLNDFMMKFFQENPSAADMAQNLLPVQFVEAGDISKAVVWLAGDEAKFVTGVTLPVDAGFVVR</sequence>
<dbReference type="NCBIfam" id="NF009467">
    <property type="entry name" value="PRK12826.1-3"/>
    <property type="match status" value="1"/>
</dbReference>
<keyword evidence="3" id="KW-0520">NAD</keyword>
<dbReference type="SUPFAM" id="SSF51735">
    <property type="entry name" value="NAD(P)-binding Rossmann-fold domains"/>
    <property type="match status" value="1"/>
</dbReference>
<dbReference type="PRINTS" id="PR00081">
    <property type="entry name" value="GDHRDH"/>
</dbReference>
<evidence type="ECO:0000256" key="2">
    <source>
        <dbReference type="ARBA" id="ARBA00023002"/>
    </source>
</evidence>
<protein>
    <submittedName>
        <fullName evidence="5">Mycofactocin-coupled SDR family oxidoreductase</fullName>
    </submittedName>
</protein>
<evidence type="ECO:0000313" key="6">
    <source>
        <dbReference type="Proteomes" id="UP000319769"/>
    </source>
</evidence>